<protein>
    <submittedName>
        <fullName evidence="1">Uncharacterized protein</fullName>
    </submittedName>
</protein>
<feature type="non-terminal residue" evidence="1">
    <location>
        <position position="1"/>
    </location>
</feature>
<dbReference type="Proteomes" id="UP001328107">
    <property type="component" value="Unassembled WGS sequence"/>
</dbReference>
<dbReference type="AlphaFoldDB" id="A0AAN5C7W2"/>
<reference evidence="2" key="1">
    <citation type="submission" date="2022-10" db="EMBL/GenBank/DDBJ databases">
        <title>Genome assembly of Pristionchus species.</title>
        <authorList>
            <person name="Yoshida K."/>
            <person name="Sommer R.J."/>
        </authorList>
    </citation>
    <scope>NUCLEOTIDE SEQUENCE [LARGE SCALE GENOMIC DNA]</scope>
    <source>
        <strain evidence="2">RS5460</strain>
    </source>
</reference>
<evidence type="ECO:0000313" key="1">
    <source>
        <dbReference type="EMBL" id="GMR31716.1"/>
    </source>
</evidence>
<keyword evidence="2" id="KW-1185">Reference proteome</keyword>
<comment type="caution">
    <text evidence="1">The sequence shown here is derived from an EMBL/GenBank/DDBJ whole genome shotgun (WGS) entry which is preliminary data.</text>
</comment>
<feature type="non-terminal residue" evidence="1">
    <location>
        <position position="106"/>
    </location>
</feature>
<evidence type="ECO:0000313" key="2">
    <source>
        <dbReference type="Proteomes" id="UP001328107"/>
    </source>
</evidence>
<accession>A0AAN5C7W2</accession>
<proteinExistence type="predicted"/>
<gene>
    <name evidence="1" type="ORF">PMAYCL1PPCAC_01911</name>
</gene>
<dbReference type="EMBL" id="BTRK01000001">
    <property type="protein sequence ID" value="GMR31716.1"/>
    <property type="molecule type" value="Genomic_DNA"/>
</dbReference>
<name>A0AAN5C7W2_9BILA</name>
<organism evidence="1 2">
    <name type="scientific">Pristionchus mayeri</name>
    <dbReference type="NCBI Taxonomy" id="1317129"/>
    <lineage>
        <taxon>Eukaryota</taxon>
        <taxon>Metazoa</taxon>
        <taxon>Ecdysozoa</taxon>
        <taxon>Nematoda</taxon>
        <taxon>Chromadorea</taxon>
        <taxon>Rhabditida</taxon>
        <taxon>Rhabditina</taxon>
        <taxon>Diplogasteromorpha</taxon>
        <taxon>Diplogasteroidea</taxon>
        <taxon>Neodiplogasteridae</taxon>
        <taxon>Pristionchus</taxon>
    </lineage>
</organism>
<sequence>RVSIALVTFWIPKRTMGGAVRNWLTGGGIFRRLRRTAFCLWMRMYLGHLTKRSQYSQWRCCKSPLSIKWLSILNDLFRPSTSQSKFLLSIKEETTTTDEDPNVPLP</sequence>